<dbReference type="Gene3D" id="2.40.37.10">
    <property type="entry name" value="Lyase, Ornithine Decarboxylase, Chain A, domain 1"/>
    <property type="match status" value="1"/>
</dbReference>
<protein>
    <recommendedName>
        <fullName evidence="5">Alanine racemase</fullName>
        <ecNumber evidence="5">5.1.1.1</ecNumber>
    </recommendedName>
</protein>
<evidence type="ECO:0000259" key="8">
    <source>
        <dbReference type="SMART" id="SM01005"/>
    </source>
</evidence>
<dbReference type="SMART" id="SM01005">
    <property type="entry name" value="Ala_racemase_C"/>
    <property type="match status" value="1"/>
</dbReference>
<dbReference type="InterPro" id="IPR011079">
    <property type="entry name" value="Ala_racemase_C"/>
</dbReference>
<evidence type="ECO:0000313" key="10">
    <source>
        <dbReference type="Proteomes" id="UP001204445"/>
    </source>
</evidence>
<feature type="modified residue" description="N6-(pyridoxal phosphate)lysine" evidence="5 6">
    <location>
        <position position="35"/>
    </location>
</feature>
<evidence type="ECO:0000256" key="3">
    <source>
        <dbReference type="ARBA" id="ARBA00022898"/>
    </source>
</evidence>
<evidence type="ECO:0000256" key="5">
    <source>
        <dbReference type="HAMAP-Rule" id="MF_01201"/>
    </source>
</evidence>
<keyword evidence="4 5" id="KW-0413">Isomerase</keyword>
<comment type="similarity">
    <text evidence="5">Belongs to the alanine racemase family.</text>
</comment>
<comment type="pathway">
    <text evidence="5">Amino-acid biosynthesis; D-alanine biosynthesis; D-alanine from L-alanine: step 1/1.</text>
</comment>
<dbReference type="GO" id="GO:0005829">
    <property type="term" value="C:cytosol"/>
    <property type="evidence" value="ECO:0007669"/>
    <property type="project" value="TreeGrafter"/>
</dbReference>
<dbReference type="InterPro" id="IPR000821">
    <property type="entry name" value="Ala_racemase"/>
</dbReference>
<keyword evidence="10" id="KW-1185">Reference proteome</keyword>
<dbReference type="SUPFAM" id="SSF51419">
    <property type="entry name" value="PLP-binding barrel"/>
    <property type="match status" value="1"/>
</dbReference>
<sequence>MSRPASVVINLAALESNFQRVRQLAPRQKIMAVVKADAYGHGIGRIARRLAQADAFGVACLEEARQLRDAGIRQPIVLLEGPFSADELPAIQQLDLEIVIHHPQQFPMLAAAGRDHALRTWLKIDTGMHRLGFPPAEVAAAREQLLGYAAVSRDIRLMTHLASANEPGDALTTRQLQTFADCTAGMVAERSIANSAAILDWPDSHGDWVRPGLLLYGVSPNVQRPSLDEGLQPVMTFASQLISVKRLHKGDTVGYGATWTCPEDMPVGIIAAGYGDGYPRHARSGTPILVNGQRAAMIGVASMDMLAVDLRNAPTAQVGDPVVLWGDGLPVEEIADCAGTIPYELLCGDRKRTRFHEQG</sequence>
<keyword evidence="3 5" id="KW-0663">Pyridoxal phosphate</keyword>
<dbReference type="NCBIfam" id="TIGR00492">
    <property type="entry name" value="alr"/>
    <property type="match status" value="1"/>
</dbReference>
<name>A0AAE3HIC2_9GAMM</name>
<dbReference type="InterPro" id="IPR020622">
    <property type="entry name" value="Ala_racemase_pyridoxalP-BS"/>
</dbReference>
<dbReference type="SUPFAM" id="SSF50621">
    <property type="entry name" value="Alanine racemase C-terminal domain-like"/>
    <property type="match status" value="1"/>
</dbReference>
<feature type="binding site" evidence="5 7">
    <location>
        <position position="130"/>
    </location>
    <ligand>
        <name>substrate</name>
    </ligand>
</feature>
<dbReference type="Pfam" id="PF00842">
    <property type="entry name" value="Ala_racemase_C"/>
    <property type="match status" value="1"/>
</dbReference>
<evidence type="ECO:0000256" key="6">
    <source>
        <dbReference type="PIRSR" id="PIRSR600821-50"/>
    </source>
</evidence>
<gene>
    <name evidence="9" type="ORF">J2T55_000401</name>
</gene>
<evidence type="ECO:0000256" key="1">
    <source>
        <dbReference type="ARBA" id="ARBA00000316"/>
    </source>
</evidence>
<dbReference type="FunFam" id="3.20.20.10:FF:000002">
    <property type="entry name" value="Alanine racemase"/>
    <property type="match status" value="1"/>
</dbReference>
<dbReference type="PANTHER" id="PTHR30511:SF0">
    <property type="entry name" value="ALANINE RACEMASE, CATABOLIC-RELATED"/>
    <property type="match status" value="1"/>
</dbReference>
<feature type="binding site" evidence="5 7">
    <location>
        <position position="303"/>
    </location>
    <ligand>
        <name>substrate</name>
    </ligand>
</feature>
<dbReference type="PRINTS" id="PR00992">
    <property type="entry name" value="ALARACEMASE"/>
</dbReference>
<comment type="caution">
    <text evidence="9">The sequence shown here is derived from an EMBL/GenBank/DDBJ whole genome shotgun (WGS) entry which is preliminary data.</text>
</comment>
<proteinExistence type="inferred from homology"/>
<accession>A0AAE3HIC2</accession>
<dbReference type="GO" id="GO:0030170">
    <property type="term" value="F:pyridoxal phosphate binding"/>
    <property type="evidence" value="ECO:0007669"/>
    <property type="project" value="UniProtKB-UniRule"/>
</dbReference>
<dbReference type="CDD" id="cd06827">
    <property type="entry name" value="PLPDE_III_AR_proteobact"/>
    <property type="match status" value="1"/>
</dbReference>
<dbReference type="InterPro" id="IPR009006">
    <property type="entry name" value="Ala_racemase/Decarboxylase_C"/>
</dbReference>
<dbReference type="InterPro" id="IPR001608">
    <property type="entry name" value="Ala_racemase_N"/>
</dbReference>
<organism evidence="9 10">
    <name type="scientific">Methylohalomonas lacus</name>
    <dbReference type="NCBI Taxonomy" id="398773"/>
    <lineage>
        <taxon>Bacteria</taxon>
        <taxon>Pseudomonadati</taxon>
        <taxon>Pseudomonadota</taxon>
        <taxon>Gammaproteobacteria</taxon>
        <taxon>Methylohalomonadales</taxon>
        <taxon>Methylohalomonadaceae</taxon>
        <taxon>Methylohalomonas</taxon>
    </lineage>
</organism>
<dbReference type="EC" id="5.1.1.1" evidence="5"/>
<evidence type="ECO:0000256" key="7">
    <source>
        <dbReference type="PIRSR" id="PIRSR600821-52"/>
    </source>
</evidence>
<dbReference type="Pfam" id="PF01168">
    <property type="entry name" value="Ala_racemase_N"/>
    <property type="match status" value="1"/>
</dbReference>
<dbReference type="Proteomes" id="UP001204445">
    <property type="component" value="Unassembled WGS sequence"/>
</dbReference>
<dbReference type="AlphaFoldDB" id="A0AAE3HIC2"/>
<comment type="function">
    <text evidence="5">Catalyzes the interconversion of L-alanine and D-alanine. May also act on other amino acids.</text>
</comment>
<evidence type="ECO:0000256" key="4">
    <source>
        <dbReference type="ARBA" id="ARBA00023235"/>
    </source>
</evidence>
<reference evidence="9" key="1">
    <citation type="submission" date="2022-08" db="EMBL/GenBank/DDBJ databases">
        <title>Genomic Encyclopedia of Type Strains, Phase III (KMG-III): the genomes of soil and plant-associated and newly described type strains.</title>
        <authorList>
            <person name="Whitman W."/>
        </authorList>
    </citation>
    <scope>NUCLEOTIDE SEQUENCE</scope>
    <source>
        <strain evidence="9">HMT 1</strain>
    </source>
</reference>
<dbReference type="PROSITE" id="PS00395">
    <property type="entry name" value="ALANINE_RACEMASE"/>
    <property type="match status" value="1"/>
</dbReference>
<feature type="active site" description="Proton acceptor; specific for D-alanine" evidence="5">
    <location>
        <position position="35"/>
    </location>
</feature>
<feature type="active site" description="Proton acceptor; specific for L-alanine" evidence="5">
    <location>
        <position position="255"/>
    </location>
</feature>
<dbReference type="GO" id="GO:0008784">
    <property type="term" value="F:alanine racemase activity"/>
    <property type="evidence" value="ECO:0007669"/>
    <property type="project" value="UniProtKB-UniRule"/>
</dbReference>
<comment type="cofactor">
    <cofactor evidence="2 5 6">
        <name>pyridoxal 5'-phosphate</name>
        <dbReference type="ChEBI" id="CHEBI:597326"/>
    </cofactor>
</comment>
<dbReference type="RefSeq" id="WP_259053921.1">
    <property type="nucleotide sequence ID" value="NZ_JANUCT010000002.1"/>
</dbReference>
<evidence type="ECO:0000256" key="2">
    <source>
        <dbReference type="ARBA" id="ARBA00001933"/>
    </source>
</evidence>
<dbReference type="PANTHER" id="PTHR30511">
    <property type="entry name" value="ALANINE RACEMASE"/>
    <property type="match status" value="1"/>
</dbReference>
<comment type="catalytic activity">
    <reaction evidence="1 5">
        <text>L-alanine = D-alanine</text>
        <dbReference type="Rhea" id="RHEA:20249"/>
        <dbReference type="ChEBI" id="CHEBI:57416"/>
        <dbReference type="ChEBI" id="CHEBI:57972"/>
        <dbReference type="EC" id="5.1.1.1"/>
    </reaction>
</comment>
<feature type="domain" description="Alanine racemase C-terminal" evidence="8">
    <location>
        <begin position="234"/>
        <end position="358"/>
    </location>
</feature>
<dbReference type="GO" id="GO:0030632">
    <property type="term" value="P:D-alanine biosynthetic process"/>
    <property type="evidence" value="ECO:0007669"/>
    <property type="project" value="UniProtKB-UniRule"/>
</dbReference>
<evidence type="ECO:0000313" key="9">
    <source>
        <dbReference type="EMBL" id="MCS3902405.1"/>
    </source>
</evidence>
<dbReference type="Gene3D" id="3.20.20.10">
    <property type="entry name" value="Alanine racemase"/>
    <property type="match status" value="1"/>
</dbReference>
<dbReference type="HAMAP" id="MF_01201">
    <property type="entry name" value="Ala_racemase"/>
    <property type="match status" value="1"/>
</dbReference>
<dbReference type="EMBL" id="JANUCT010000002">
    <property type="protein sequence ID" value="MCS3902405.1"/>
    <property type="molecule type" value="Genomic_DNA"/>
</dbReference>
<dbReference type="InterPro" id="IPR029066">
    <property type="entry name" value="PLP-binding_barrel"/>
</dbReference>